<proteinExistence type="predicted"/>
<evidence type="ECO:0000313" key="1">
    <source>
        <dbReference type="EMBL" id="JAH50977.1"/>
    </source>
</evidence>
<accession>A0A0E9TC13</accession>
<dbReference type="EMBL" id="GBXM01057600">
    <property type="protein sequence ID" value="JAH50977.1"/>
    <property type="molecule type" value="Transcribed_RNA"/>
</dbReference>
<name>A0A0E9TC13_ANGAN</name>
<protein>
    <submittedName>
        <fullName evidence="1">Uncharacterized protein</fullName>
    </submittedName>
</protein>
<organism evidence="1">
    <name type="scientific">Anguilla anguilla</name>
    <name type="common">European freshwater eel</name>
    <name type="synonym">Muraena anguilla</name>
    <dbReference type="NCBI Taxonomy" id="7936"/>
    <lineage>
        <taxon>Eukaryota</taxon>
        <taxon>Metazoa</taxon>
        <taxon>Chordata</taxon>
        <taxon>Craniata</taxon>
        <taxon>Vertebrata</taxon>
        <taxon>Euteleostomi</taxon>
        <taxon>Actinopterygii</taxon>
        <taxon>Neopterygii</taxon>
        <taxon>Teleostei</taxon>
        <taxon>Anguilliformes</taxon>
        <taxon>Anguillidae</taxon>
        <taxon>Anguilla</taxon>
    </lineage>
</organism>
<reference evidence="1" key="2">
    <citation type="journal article" date="2015" name="Fish Shellfish Immunol.">
        <title>Early steps in the European eel (Anguilla anguilla)-Vibrio vulnificus interaction in the gills: Role of the RtxA13 toxin.</title>
        <authorList>
            <person name="Callol A."/>
            <person name="Pajuelo D."/>
            <person name="Ebbesson L."/>
            <person name="Teles M."/>
            <person name="MacKenzie S."/>
            <person name="Amaro C."/>
        </authorList>
    </citation>
    <scope>NUCLEOTIDE SEQUENCE</scope>
</reference>
<reference evidence="1" key="1">
    <citation type="submission" date="2014-11" db="EMBL/GenBank/DDBJ databases">
        <authorList>
            <person name="Amaro Gonzalez C."/>
        </authorList>
    </citation>
    <scope>NUCLEOTIDE SEQUENCE</scope>
</reference>
<sequence length="9" mass="1050">MRIPSYLGN</sequence>